<dbReference type="AlphaFoldDB" id="A0A917NDI0"/>
<accession>A0A917NDI0</accession>
<evidence type="ECO:0000313" key="2">
    <source>
        <dbReference type="Proteomes" id="UP000630149"/>
    </source>
</evidence>
<keyword evidence="2" id="KW-1185">Reference proteome</keyword>
<dbReference type="OrthoDB" id="5654347at2"/>
<evidence type="ECO:0000313" key="1">
    <source>
        <dbReference type="EMBL" id="GGI92290.1"/>
    </source>
</evidence>
<name>A0A917NDI0_9GAMM</name>
<dbReference type="EMBL" id="BMOB01000013">
    <property type="protein sequence ID" value="GGI92290.1"/>
    <property type="molecule type" value="Genomic_DNA"/>
</dbReference>
<sequence>MNNYQTITDDELEDFRNICSDRGYNSKEFNLNEHDVITPNTIGPSYGKVTISRKGKSKTYETGDASCWHADFENDLRNNFFV</sequence>
<organism evidence="1 2">
    <name type="scientific">Legionella impletisoli</name>
    <dbReference type="NCBI Taxonomy" id="343510"/>
    <lineage>
        <taxon>Bacteria</taxon>
        <taxon>Pseudomonadati</taxon>
        <taxon>Pseudomonadota</taxon>
        <taxon>Gammaproteobacteria</taxon>
        <taxon>Legionellales</taxon>
        <taxon>Legionellaceae</taxon>
        <taxon>Legionella</taxon>
    </lineage>
</organism>
<reference evidence="1" key="2">
    <citation type="submission" date="2020-09" db="EMBL/GenBank/DDBJ databases">
        <authorList>
            <person name="Sun Q."/>
            <person name="Ohkuma M."/>
        </authorList>
    </citation>
    <scope>NUCLEOTIDE SEQUENCE</scope>
    <source>
        <strain evidence="1">JCM 13919</strain>
    </source>
</reference>
<proteinExistence type="predicted"/>
<comment type="caution">
    <text evidence="1">The sequence shown here is derived from an EMBL/GenBank/DDBJ whole genome shotgun (WGS) entry which is preliminary data.</text>
</comment>
<protein>
    <submittedName>
        <fullName evidence="1">Uncharacterized protein</fullName>
    </submittedName>
</protein>
<gene>
    <name evidence="1" type="ORF">GCM10007966_21140</name>
</gene>
<dbReference type="RefSeq" id="WP_131777378.1">
    <property type="nucleotide sequence ID" value="NZ_BMOB01000013.1"/>
</dbReference>
<reference evidence="1" key="1">
    <citation type="journal article" date="2014" name="Int. J. Syst. Evol. Microbiol.">
        <title>Complete genome sequence of Corynebacterium casei LMG S-19264T (=DSM 44701T), isolated from a smear-ripened cheese.</title>
        <authorList>
            <consortium name="US DOE Joint Genome Institute (JGI-PGF)"/>
            <person name="Walter F."/>
            <person name="Albersmeier A."/>
            <person name="Kalinowski J."/>
            <person name="Ruckert C."/>
        </authorList>
    </citation>
    <scope>NUCLEOTIDE SEQUENCE</scope>
    <source>
        <strain evidence="1">JCM 13919</strain>
    </source>
</reference>
<dbReference type="Proteomes" id="UP000630149">
    <property type="component" value="Unassembled WGS sequence"/>
</dbReference>